<accession>A0A1X0IHW2</accession>
<protein>
    <recommendedName>
        <fullName evidence="2">DUF2231 domain-containing protein</fullName>
    </recommendedName>
</protein>
<dbReference type="AlphaFoldDB" id="A0A1X0IHW2"/>
<dbReference type="EMBL" id="MVIH01000034">
    <property type="protein sequence ID" value="ORB47013.1"/>
    <property type="molecule type" value="Genomic_DNA"/>
</dbReference>
<reference evidence="3 4" key="1">
    <citation type="submission" date="2016-12" db="EMBL/GenBank/DDBJ databases">
        <title>The new phylogeny of genus Mycobacterium.</title>
        <authorList>
            <person name="Tortoli E."/>
            <person name="Trovato A."/>
            <person name="Cirillo D.M."/>
        </authorList>
    </citation>
    <scope>NUCLEOTIDE SEQUENCE [LARGE SCALE GENOMIC DNA]</scope>
    <source>
        <strain evidence="3 4">DSM 44223</strain>
    </source>
</reference>
<evidence type="ECO:0000313" key="4">
    <source>
        <dbReference type="Proteomes" id="UP000192534"/>
    </source>
</evidence>
<keyword evidence="4" id="KW-1185">Reference proteome</keyword>
<feature type="domain" description="DUF2231" evidence="2">
    <location>
        <begin position="16"/>
        <end position="162"/>
    </location>
</feature>
<proteinExistence type="predicted"/>
<organism evidence="3 4">
    <name type="scientific">Mycolicibacterium rhodesiae</name>
    <name type="common">Mycobacterium rhodesiae</name>
    <dbReference type="NCBI Taxonomy" id="36814"/>
    <lineage>
        <taxon>Bacteria</taxon>
        <taxon>Bacillati</taxon>
        <taxon>Actinomycetota</taxon>
        <taxon>Actinomycetes</taxon>
        <taxon>Mycobacteriales</taxon>
        <taxon>Mycobacteriaceae</taxon>
        <taxon>Mycolicibacterium</taxon>
    </lineage>
</organism>
<feature type="transmembrane region" description="Helical" evidence="1">
    <location>
        <begin position="51"/>
        <end position="77"/>
    </location>
</feature>
<gene>
    <name evidence="3" type="ORF">BST42_28530</name>
</gene>
<evidence type="ECO:0000256" key="1">
    <source>
        <dbReference type="SAM" id="Phobius"/>
    </source>
</evidence>
<evidence type="ECO:0000259" key="2">
    <source>
        <dbReference type="Pfam" id="PF09990"/>
    </source>
</evidence>
<name>A0A1X0IHW2_MYCRH</name>
<keyword evidence="1" id="KW-0812">Transmembrane</keyword>
<feature type="transmembrane region" description="Helical" evidence="1">
    <location>
        <begin position="129"/>
        <end position="150"/>
    </location>
</feature>
<sequence>MKARPNQELTITTIAGLPAHVLLVHLVVVLAPATALLEMLCGLWPAARRRLVWLVLAMAVVTTVLTPLTTEAGQWLLDQEKDPTAILQTHAERGEQMIYFSIALLLVAVALAFLHWLEGRSDKRRAAANIAVLLLAVVVGISSIVAVVRIGDAGSRAVWGDNANSGN</sequence>
<comment type="caution">
    <text evidence="3">The sequence shown here is derived from an EMBL/GenBank/DDBJ whole genome shotgun (WGS) entry which is preliminary data.</text>
</comment>
<feature type="transmembrane region" description="Helical" evidence="1">
    <location>
        <begin position="20"/>
        <end position="44"/>
    </location>
</feature>
<dbReference type="InterPro" id="IPR019251">
    <property type="entry name" value="DUF2231_TM"/>
</dbReference>
<evidence type="ECO:0000313" key="3">
    <source>
        <dbReference type="EMBL" id="ORB47013.1"/>
    </source>
</evidence>
<dbReference type="Pfam" id="PF09990">
    <property type="entry name" value="DUF2231"/>
    <property type="match status" value="1"/>
</dbReference>
<dbReference type="Proteomes" id="UP000192534">
    <property type="component" value="Unassembled WGS sequence"/>
</dbReference>
<keyword evidence="1" id="KW-0472">Membrane</keyword>
<keyword evidence="1" id="KW-1133">Transmembrane helix</keyword>
<feature type="transmembrane region" description="Helical" evidence="1">
    <location>
        <begin position="97"/>
        <end position="117"/>
    </location>
</feature>